<feature type="transmembrane region" description="Helical" evidence="10">
    <location>
        <begin position="109"/>
        <end position="131"/>
    </location>
</feature>
<evidence type="ECO:0000256" key="7">
    <source>
        <dbReference type="ARBA" id="ARBA00035120"/>
    </source>
</evidence>
<name>A0ABV2QS67_9MICO</name>
<feature type="binding site" evidence="10">
    <location>
        <position position="91"/>
    </location>
    <ligand>
        <name>Na(+)</name>
        <dbReference type="ChEBI" id="CHEBI:29101"/>
        <note>structural</note>
    </ligand>
</feature>
<comment type="catalytic activity">
    <reaction evidence="8">
        <text>fluoride(in) = fluoride(out)</text>
        <dbReference type="Rhea" id="RHEA:76159"/>
        <dbReference type="ChEBI" id="CHEBI:17051"/>
    </reaction>
    <physiologicalReaction direction="left-to-right" evidence="8">
        <dbReference type="Rhea" id="RHEA:76160"/>
    </physiologicalReaction>
</comment>
<evidence type="ECO:0000256" key="5">
    <source>
        <dbReference type="ARBA" id="ARBA00023136"/>
    </source>
</evidence>
<keyword evidence="4 10" id="KW-1133">Transmembrane helix</keyword>
<keyword evidence="10" id="KW-0915">Sodium</keyword>
<keyword evidence="6 10" id="KW-0407">Ion channel</keyword>
<evidence type="ECO:0000256" key="4">
    <source>
        <dbReference type="ARBA" id="ARBA00022989"/>
    </source>
</evidence>
<evidence type="ECO:0000256" key="9">
    <source>
        <dbReference type="ARBA" id="ARBA00049940"/>
    </source>
</evidence>
<dbReference type="PANTHER" id="PTHR28259">
    <property type="entry name" value="FLUORIDE EXPORT PROTEIN 1-RELATED"/>
    <property type="match status" value="1"/>
</dbReference>
<evidence type="ECO:0000256" key="3">
    <source>
        <dbReference type="ARBA" id="ARBA00022692"/>
    </source>
</evidence>
<organism evidence="11 12">
    <name type="scientific">Conyzicola nivalis</name>
    <dbReference type="NCBI Taxonomy" id="1477021"/>
    <lineage>
        <taxon>Bacteria</taxon>
        <taxon>Bacillati</taxon>
        <taxon>Actinomycetota</taxon>
        <taxon>Actinomycetes</taxon>
        <taxon>Micrococcales</taxon>
        <taxon>Microbacteriaceae</taxon>
        <taxon>Conyzicola</taxon>
    </lineage>
</organism>
<comment type="subcellular location">
    <subcellularLocation>
        <location evidence="1 10">Cell membrane</location>
        <topology evidence="1 10">Multi-pass membrane protein</topology>
    </subcellularLocation>
</comment>
<accession>A0ABV2QS67</accession>
<proteinExistence type="inferred from homology"/>
<feature type="transmembrane region" description="Helical" evidence="10">
    <location>
        <begin position="80"/>
        <end position="103"/>
    </location>
</feature>
<feature type="transmembrane region" description="Helical" evidence="10">
    <location>
        <begin position="47"/>
        <end position="68"/>
    </location>
</feature>
<dbReference type="Proteomes" id="UP001549257">
    <property type="component" value="Unassembled WGS sequence"/>
</dbReference>
<keyword evidence="3 10" id="KW-0812">Transmembrane</keyword>
<dbReference type="HAMAP" id="MF_00454">
    <property type="entry name" value="FluC"/>
    <property type="match status" value="1"/>
</dbReference>
<evidence type="ECO:0000313" key="11">
    <source>
        <dbReference type="EMBL" id="MET4583926.1"/>
    </source>
</evidence>
<feature type="transmembrane region" description="Helical" evidence="10">
    <location>
        <begin position="20"/>
        <end position="41"/>
    </location>
</feature>
<comment type="activity regulation">
    <text evidence="10">Na(+) is not transported, but it plays an essential structural role and its presence is essential for fluoride channel function.</text>
</comment>
<keyword evidence="10" id="KW-0813">Transport</keyword>
<keyword evidence="12" id="KW-1185">Reference proteome</keyword>
<keyword evidence="2 10" id="KW-1003">Cell membrane</keyword>
<dbReference type="RefSeq" id="WP_354026091.1">
    <property type="nucleotide sequence ID" value="NZ_JBEPSJ010000005.1"/>
</dbReference>
<evidence type="ECO:0000256" key="8">
    <source>
        <dbReference type="ARBA" id="ARBA00035585"/>
    </source>
</evidence>
<sequence length="146" mass="14825">MTKDSGRPISRPSAGSARSLLAVVVGGMIGTGLRLALDLAIPHADDAFPVSTIVINVAGAFALGLLVGRYWPTARDWVKAGLGPGLLGSFTTYSAFAVSLVALASADEWMLGVGYLAATVVLGLGAAWAGLRVGTPDATVIDEVSE</sequence>
<evidence type="ECO:0000256" key="6">
    <source>
        <dbReference type="ARBA" id="ARBA00023303"/>
    </source>
</evidence>
<dbReference type="PANTHER" id="PTHR28259:SF1">
    <property type="entry name" value="FLUORIDE EXPORT PROTEIN 1-RELATED"/>
    <property type="match status" value="1"/>
</dbReference>
<evidence type="ECO:0000313" key="12">
    <source>
        <dbReference type="Proteomes" id="UP001549257"/>
    </source>
</evidence>
<dbReference type="Pfam" id="PF02537">
    <property type="entry name" value="CRCB"/>
    <property type="match status" value="1"/>
</dbReference>
<dbReference type="EMBL" id="JBEPSJ010000005">
    <property type="protein sequence ID" value="MET4583926.1"/>
    <property type="molecule type" value="Genomic_DNA"/>
</dbReference>
<feature type="binding site" evidence="10">
    <location>
        <position position="88"/>
    </location>
    <ligand>
        <name>Na(+)</name>
        <dbReference type="ChEBI" id="CHEBI:29101"/>
        <note>structural</note>
    </ligand>
</feature>
<comment type="function">
    <text evidence="9 10">Fluoride-specific ion channel. Important for reducing fluoride concentration in the cell, thus reducing its toxicity.</text>
</comment>
<keyword evidence="10" id="KW-0479">Metal-binding</keyword>
<keyword evidence="10" id="KW-0406">Ion transport</keyword>
<reference evidence="11 12" key="1">
    <citation type="submission" date="2024-06" db="EMBL/GenBank/DDBJ databases">
        <title>Sorghum-associated microbial communities from plants grown in Nebraska, USA.</title>
        <authorList>
            <person name="Schachtman D."/>
        </authorList>
    </citation>
    <scope>NUCLEOTIDE SEQUENCE [LARGE SCALE GENOMIC DNA]</scope>
    <source>
        <strain evidence="11 12">2857</strain>
    </source>
</reference>
<gene>
    <name evidence="10" type="primary">fluC</name>
    <name evidence="10" type="synonym">crcB</name>
    <name evidence="11" type="ORF">ABIE21_003457</name>
</gene>
<evidence type="ECO:0000256" key="2">
    <source>
        <dbReference type="ARBA" id="ARBA00022475"/>
    </source>
</evidence>
<comment type="similarity">
    <text evidence="7 10">Belongs to the fluoride channel Fluc/FEX (TC 1.A.43) family.</text>
</comment>
<keyword evidence="5 10" id="KW-0472">Membrane</keyword>
<evidence type="ECO:0000256" key="1">
    <source>
        <dbReference type="ARBA" id="ARBA00004651"/>
    </source>
</evidence>
<comment type="caution">
    <text evidence="11">The sequence shown here is derived from an EMBL/GenBank/DDBJ whole genome shotgun (WGS) entry which is preliminary data.</text>
</comment>
<evidence type="ECO:0000256" key="10">
    <source>
        <dbReference type="HAMAP-Rule" id="MF_00454"/>
    </source>
</evidence>
<dbReference type="InterPro" id="IPR003691">
    <property type="entry name" value="FluC"/>
</dbReference>
<protein>
    <recommendedName>
        <fullName evidence="10">Fluoride-specific ion channel FluC</fullName>
    </recommendedName>
</protein>